<organism evidence="2 3">
    <name type="scientific">Sphenostylis stenocarpa</name>
    <dbReference type="NCBI Taxonomy" id="92480"/>
    <lineage>
        <taxon>Eukaryota</taxon>
        <taxon>Viridiplantae</taxon>
        <taxon>Streptophyta</taxon>
        <taxon>Embryophyta</taxon>
        <taxon>Tracheophyta</taxon>
        <taxon>Spermatophyta</taxon>
        <taxon>Magnoliopsida</taxon>
        <taxon>eudicotyledons</taxon>
        <taxon>Gunneridae</taxon>
        <taxon>Pentapetalae</taxon>
        <taxon>rosids</taxon>
        <taxon>fabids</taxon>
        <taxon>Fabales</taxon>
        <taxon>Fabaceae</taxon>
        <taxon>Papilionoideae</taxon>
        <taxon>50 kb inversion clade</taxon>
        <taxon>NPAAA clade</taxon>
        <taxon>indigoferoid/millettioid clade</taxon>
        <taxon>Phaseoleae</taxon>
        <taxon>Sphenostylis</taxon>
    </lineage>
</organism>
<dbReference type="InterPro" id="IPR044605">
    <property type="entry name" value="At1g26460-like"/>
</dbReference>
<feature type="compositionally biased region" description="Low complexity" evidence="1">
    <location>
        <begin position="55"/>
        <end position="65"/>
    </location>
</feature>
<proteinExistence type="predicted"/>
<dbReference type="AlphaFoldDB" id="A0AA86TLM8"/>
<dbReference type="Gramene" id="rna-AYBTSS11_LOCUS24199">
    <property type="protein sequence ID" value="CAJ1972152.1"/>
    <property type="gene ID" value="gene-AYBTSS11_LOCUS24199"/>
</dbReference>
<name>A0AA86TLM8_9FABA</name>
<keyword evidence="3" id="KW-1185">Reference proteome</keyword>
<reference evidence="2" key="1">
    <citation type="submission" date="2023-10" db="EMBL/GenBank/DDBJ databases">
        <authorList>
            <person name="Domelevo Entfellner J.-B."/>
        </authorList>
    </citation>
    <scope>NUCLEOTIDE SEQUENCE</scope>
</reference>
<evidence type="ECO:0000313" key="2">
    <source>
        <dbReference type="EMBL" id="CAJ1972152.1"/>
    </source>
</evidence>
<protein>
    <recommendedName>
        <fullName evidence="4">Pentatricopeptide repeat-containing protein</fullName>
    </recommendedName>
</protein>
<dbReference type="EMBL" id="OY731405">
    <property type="protein sequence ID" value="CAJ1972152.1"/>
    <property type="molecule type" value="Genomic_DNA"/>
</dbReference>
<dbReference type="PANTHER" id="PTHR47205:SF1">
    <property type="entry name" value="OS07G0599000 PROTEIN"/>
    <property type="match status" value="1"/>
</dbReference>
<sequence>MTYFSKRRNYRVKDPLSHALPPPPETLLPSSHRASTGGPHPSPSQTRLRQPPLSPKLALPSPSSNSLSPVGLYNRASSDPLDPHVLFNLFDDCMASHRWTEVKCLFQTWVRALNKNGKPNSPNVNLFNHYLRANLMLDASATNLLDLVAQMDEFCVQHNTTSFNLVFSKPCARPTKSSPLINYSLKWNNGVL</sequence>
<feature type="region of interest" description="Disordered" evidence="1">
    <location>
        <begin position="1"/>
        <end position="65"/>
    </location>
</feature>
<accession>A0AA86TLM8</accession>
<gene>
    <name evidence="2" type="ORF">AYBTSS11_LOCUS24199</name>
</gene>
<evidence type="ECO:0008006" key="4">
    <source>
        <dbReference type="Google" id="ProtNLM"/>
    </source>
</evidence>
<evidence type="ECO:0000313" key="3">
    <source>
        <dbReference type="Proteomes" id="UP001189624"/>
    </source>
</evidence>
<dbReference type="PANTHER" id="PTHR47205">
    <property type="entry name" value="OS07G0599000 PROTEIN"/>
    <property type="match status" value="1"/>
</dbReference>
<dbReference type="Proteomes" id="UP001189624">
    <property type="component" value="Chromosome 8"/>
</dbReference>
<evidence type="ECO:0000256" key="1">
    <source>
        <dbReference type="SAM" id="MobiDB-lite"/>
    </source>
</evidence>
<feature type="compositionally biased region" description="Basic residues" evidence="1">
    <location>
        <begin position="1"/>
        <end position="10"/>
    </location>
</feature>